<name>A0A075MSS0_9ARCH</name>
<evidence type="ECO:0000313" key="2">
    <source>
        <dbReference type="Proteomes" id="UP000028194"/>
    </source>
</evidence>
<dbReference type="EMBL" id="CP007174">
    <property type="protein sequence ID" value="AIF83827.1"/>
    <property type="molecule type" value="Genomic_DNA"/>
</dbReference>
<protein>
    <submittedName>
        <fullName evidence="1">Uncharacterized protein</fullName>
    </submittedName>
</protein>
<accession>A0A075MSS0</accession>
<dbReference type="Proteomes" id="UP000028194">
    <property type="component" value="Chromosome"/>
</dbReference>
<reference evidence="1 2" key="1">
    <citation type="journal article" date="2014" name="PLoS ONE">
        <title>Genome Sequence of Candidatus Nitrososphaera evergladensis from Group I.1b Enriched from Everglades Soil Reveals Novel Genomic Features of the Ammonia-Oxidizing Archaea.</title>
        <authorList>
            <person name="Zhalnina K.V."/>
            <person name="Dias R."/>
            <person name="Leonard M.T."/>
            <person name="Dorr de Quadros P."/>
            <person name="Camargo F.A."/>
            <person name="Drew J.C."/>
            <person name="Farmerie W.G."/>
            <person name="Daroub S.H."/>
            <person name="Triplett E.W."/>
        </authorList>
    </citation>
    <scope>NUCLEOTIDE SEQUENCE [LARGE SCALE GENOMIC DNA]</scope>
    <source>
        <strain evidence="1 2">SR1</strain>
    </source>
</reference>
<gene>
    <name evidence="1" type="ORF">NTE_01766</name>
</gene>
<dbReference type="HOGENOM" id="CLU_2712981_0_0_2"/>
<dbReference type="AlphaFoldDB" id="A0A075MSS0"/>
<dbReference type="KEGG" id="nev:NTE_01766"/>
<sequence length="72" mass="8414">MFSVKKLGKNGMWGTVSLIDENGSFRGEARFETREDAEKYLVKFKNRMKKPVDLKVFNDSEAEEPKKKDKKK</sequence>
<organism evidence="1 2">
    <name type="scientific">Candidatus Nitrososphaera evergladensis SR1</name>
    <dbReference type="NCBI Taxonomy" id="1459636"/>
    <lineage>
        <taxon>Archaea</taxon>
        <taxon>Nitrososphaerota</taxon>
        <taxon>Nitrososphaeria</taxon>
        <taxon>Nitrososphaerales</taxon>
        <taxon>Nitrososphaeraceae</taxon>
        <taxon>Nitrososphaera</taxon>
    </lineage>
</organism>
<evidence type="ECO:0000313" key="1">
    <source>
        <dbReference type="EMBL" id="AIF83827.1"/>
    </source>
</evidence>
<keyword evidence="2" id="KW-1185">Reference proteome</keyword>
<proteinExistence type="predicted"/>